<name>A0ABY7H4I8_9BACT</name>
<protein>
    <recommendedName>
        <fullName evidence="5">Lipoprotein</fullName>
    </recommendedName>
</protein>
<evidence type="ECO:0000313" key="3">
    <source>
        <dbReference type="EMBL" id="WAS94206.1"/>
    </source>
</evidence>
<reference evidence="3" key="1">
    <citation type="submission" date="2022-11" db="EMBL/GenBank/DDBJ databases">
        <title>Minimal conservation of predation-associated metabolite biosynthetic gene clusters underscores biosynthetic potential of Myxococcota including descriptions for ten novel species: Archangium lansinium sp. nov., Myxococcus landrumus sp. nov., Nannocystis bai.</title>
        <authorList>
            <person name="Ahearne A."/>
            <person name="Stevens C."/>
            <person name="Dowd S."/>
        </authorList>
    </citation>
    <scope>NUCLEOTIDE SEQUENCE</scope>
    <source>
        <strain evidence="3">Fl3</strain>
    </source>
</reference>
<feature type="signal peptide" evidence="2">
    <location>
        <begin position="1"/>
        <end position="21"/>
    </location>
</feature>
<feature type="region of interest" description="Disordered" evidence="1">
    <location>
        <begin position="20"/>
        <end position="54"/>
    </location>
</feature>
<organism evidence="3 4">
    <name type="scientific">Nannocystis punicea</name>
    <dbReference type="NCBI Taxonomy" id="2995304"/>
    <lineage>
        <taxon>Bacteria</taxon>
        <taxon>Pseudomonadati</taxon>
        <taxon>Myxococcota</taxon>
        <taxon>Polyangia</taxon>
        <taxon>Nannocystales</taxon>
        <taxon>Nannocystaceae</taxon>
        <taxon>Nannocystis</taxon>
    </lineage>
</organism>
<dbReference type="EMBL" id="CP114040">
    <property type="protein sequence ID" value="WAS94206.1"/>
    <property type="molecule type" value="Genomic_DNA"/>
</dbReference>
<sequence>MMRPFAYASLALLLAACGSGKEEPTTTDDTPTTDATSSTTAGESEPTTTDSAGEPFGFVCMDILKAENVEDDPFAGTAKIRITLKYDQCLIDYYTKRHPEHAFDAPEGAAIVDDWRARLCDELPDALVPCEVESLAQTLDEGASKFELAVTYQIGDPAQIDGRRLLWGPGPVDAVAECEGQLPSVRMTLPTDLVGLDAEGTELWSAQSWSNPVSVFKNDAAGCIEVSAAPFT</sequence>
<gene>
    <name evidence="3" type="ORF">O0S08_49420</name>
</gene>
<dbReference type="Proteomes" id="UP001164459">
    <property type="component" value="Chromosome"/>
</dbReference>
<evidence type="ECO:0000256" key="2">
    <source>
        <dbReference type="SAM" id="SignalP"/>
    </source>
</evidence>
<feature type="compositionally biased region" description="Low complexity" evidence="1">
    <location>
        <begin position="27"/>
        <end position="50"/>
    </location>
</feature>
<feature type="chain" id="PRO_5045386859" description="Lipoprotein" evidence="2">
    <location>
        <begin position="22"/>
        <end position="232"/>
    </location>
</feature>
<keyword evidence="4" id="KW-1185">Reference proteome</keyword>
<dbReference type="RefSeq" id="WP_269036543.1">
    <property type="nucleotide sequence ID" value="NZ_CP114040.1"/>
</dbReference>
<accession>A0ABY7H4I8</accession>
<keyword evidence="2" id="KW-0732">Signal</keyword>
<evidence type="ECO:0000256" key="1">
    <source>
        <dbReference type="SAM" id="MobiDB-lite"/>
    </source>
</evidence>
<proteinExistence type="predicted"/>
<evidence type="ECO:0008006" key="5">
    <source>
        <dbReference type="Google" id="ProtNLM"/>
    </source>
</evidence>
<evidence type="ECO:0000313" key="4">
    <source>
        <dbReference type="Proteomes" id="UP001164459"/>
    </source>
</evidence>
<dbReference type="PROSITE" id="PS51257">
    <property type="entry name" value="PROKAR_LIPOPROTEIN"/>
    <property type="match status" value="1"/>
</dbReference>